<name>A0A238HBU8_9BURK</name>
<keyword evidence="3 6" id="KW-0812">Transmembrane</keyword>
<dbReference type="AlphaFoldDB" id="A0A238HBU8"/>
<evidence type="ECO:0000313" key="7">
    <source>
        <dbReference type="EMBL" id="SMG02660.1"/>
    </source>
</evidence>
<dbReference type="EMBL" id="FXAN01000106">
    <property type="protein sequence ID" value="SMG02660.1"/>
    <property type="molecule type" value="Genomic_DNA"/>
</dbReference>
<evidence type="ECO:0000256" key="6">
    <source>
        <dbReference type="SAM" id="Phobius"/>
    </source>
</evidence>
<keyword evidence="4 6" id="KW-1133">Transmembrane helix</keyword>
<reference evidence="7 8" key="1">
    <citation type="submission" date="2017-04" db="EMBL/GenBank/DDBJ databases">
        <authorList>
            <person name="Afonso C.L."/>
            <person name="Miller P.J."/>
            <person name="Scott M.A."/>
            <person name="Spackman E."/>
            <person name="Goraichik I."/>
            <person name="Dimitrov K.M."/>
            <person name="Suarez D.L."/>
            <person name="Swayne D.E."/>
        </authorList>
    </citation>
    <scope>NUCLEOTIDE SEQUENCE [LARGE SCALE GENOMIC DNA]</scope>
    <source>
        <strain evidence="7">LMG 28154</strain>
    </source>
</reference>
<dbReference type="PANTHER" id="PTHR33931:SF2">
    <property type="entry name" value="HOLIN-LIKE PROTEIN CIDA"/>
    <property type="match status" value="1"/>
</dbReference>
<evidence type="ECO:0000256" key="5">
    <source>
        <dbReference type="ARBA" id="ARBA00023136"/>
    </source>
</evidence>
<keyword evidence="5 6" id="KW-0472">Membrane</keyword>
<dbReference type="PANTHER" id="PTHR33931">
    <property type="entry name" value="HOLIN-LIKE PROTEIN CIDA-RELATED"/>
    <property type="match status" value="1"/>
</dbReference>
<evidence type="ECO:0000313" key="8">
    <source>
        <dbReference type="Proteomes" id="UP000198460"/>
    </source>
</evidence>
<proteinExistence type="predicted"/>
<dbReference type="Proteomes" id="UP000198460">
    <property type="component" value="Unassembled WGS sequence"/>
</dbReference>
<feature type="transmembrane region" description="Helical" evidence="6">
    <location>
        <begin position="81"/>
        <end position="100"/>
    </location>
</feature>
<organism evidence="7 8">
    <name type="scientific">Burkholderia singularis</name>
    <dbReference type="NCBI Taxonomy" id="1503053"/>
    <lineage>
        <taxon>Bacteria</taxon>
        <taxon>Pseudomonadati</taxon>
        <taxon>Pseudomonadota</taxon>
        <taxon>Betaproteobacteria</taxon>
        <taxon>Burkholderiales</taxon>
        <taxon>Burkholderiaceae</taxon>
        <taxon>Burkholderia</taxon>
        <taxon>pseudomallei group</taxon>
    </lineage>
</organism>
<feature type="transmembrane region" description="Helical" evidence="6">
    <location>
        <begin position="136"/>
        <end position="161"/>
    </location>
</feature>
<keyword evidence="2" id="KW-1003">Cell membrane</keyword>
<gene>
    <name evidence="7" type="ORF">BSIN_1102</name>
</gene>
<sequence>MIFIKSSHFIYVCVNPILTPFGNARDQEDVVTKRPAATAPRAAGLHRTARIVLQTVALAALWAATDWAVRKLGVPVPSGVVGLAVLLVLLLSGGIAPGWVKDGANWLLSDMLLFFIPATVAAVQYGGLFRDDGWRLALVVVAGTVFVMGSVAVAVDIAAGFERRLALSRTRAERRRARPCAGC</sequence>
<dbReference type="GO" id="GO:0005886">
    <property type="term" value="C:plasma membrane"/>
    <property type="evidence" value="ECO:0007669"/>
    <property type="project" value="UniProtKB-SubCell"/>
</dbReference>
<evidence type="ECO:0000256" key="2">
    <source>
        <dbReference type="ARBA" id="ARBA00022475"/>
    </source>
</evidence>
<protein>
    <submittedName>
        <fullName evidence="7">Holin-like protein CidA</fullName>
    </submittedName>
</protein>
<evidence type="ECO:0000256" key="3">
    <source>
        <dbReference type="ARBA" id="ARBA00022692"/>
    </source>
</evidence>
<accession>A0A238HBU8</accession>
<feature type="transmembrane region" description="Helical" evidence="6">
    <location>
        <begin position="112"/>
        <end position="130"/>
    </location>
</feature>
<comment type="subcellular location">
    <subcellularLocation>
        <location evidence="1">Cell membrane</location>
        <topology evidence="1">Multi-pass membrane protein</topology>
    </subcellularLocation>
</comment>
<evidence type="ECO:0000256" key="4">
    <source>
        <dbReference type="ARBA" id="ARBA00022989"/>
    </source>
</evidence>
<dbReference type="InterPro" id="IPR005538">
    <property type="entry name" value="LrgA/CidA"/>
</dbReference>
<dbReference type="Pfam" id="PF03788">
    <property type="entry name" value="LrgA"/>
    <property type="match status" value="1"/>
</dbReference>
<evidence type="ECO:0000256" key="1">
    <source>
        <dbReference type="ARBA" id="ARBA00004651"/>
    </source>
</evidence>